<dbReference type="InParanoid" id="A0A1E7F4X6"/>
<evidence type="ECO:0000313" key="5">
    <source>
        <dbReference type="EMBL" id="OEU13206.1"/>
    </source>
</evidence>
<dbReference type="InterPro" id="IPR050789">
    <property type="entry name" value="Diverse_Enzym_Activities"/>
</dbReference>
<name>A0A1E7F4X6_9STRA</name>
<dbReference type="AlphaFoldDB" id="A0A1E7F4X6"/>
<dbReference type="KEGG" id="fcy:FRACYDRAFT_241537"/>
<evidence type="ECO:0000256" key="1">
    <source>
        <dbReference type="SAM" id="MobiDB-lite"/>
    </source>
</evidence>
<feature type="region of interest" description="Disordered" evidence="1">
    <location>
        <begin position="404"/>
        <end position="434"/>
    </location>
</feature>
<evidence type="ECO:0000256" key="2">
    <source>
        <dbReference type="SAM" id="Phobius"/>
    </source>
</evidence>
<sequence>MAILSTPFRLFFTAAAAATSLLPSAFALQTLDLSQDFPVGNTDNPDAAAIEAMIDPSIYRLLVIDDGTIVMEYQADSVRDDDEAFHIHSATKPWSRLLIGMIIESPKYNLSMDDKLGDIFLEESAWELVTDETEREIKENITIYEMMTMTDGLMENWEAHPYFGENLAEWLEYYVINGTEKDSLVDIGNIFGVDIDTSDYRETSFIYLILENILSYVVREVTGMTPLDFASKEVFPFLGIDPEKPGFLWRPDWNGTQLFGSGMYLTARQMAKLPQLYLQKGYAAPDQSLVSDDFINASLSPISYSNFGQSSVGMLWWLLGDKDNDPDFPAMVVDPSLPGKIWCGSGMGGQQACLNHETGRVVVVQRNETIPSSQFSLTGAKESDILVIAAMSTDRSFTMSVVDASKSKENGGSDAEEEKEESEPMVGADDPMKEESGAAILGSMAAAVAVGGAALVAAIL</sequence>
<reference evidence="5 6" key="1">
    <citation type="submission" date="2016-09" db="EMBL/GenBank/DDBJ databases">
        <title>Extensive genetic diversity and differential bi-allelic expression allows diatom success in the polar Southern Ocean.</title>
        <authorList>
            <consortium name="DOE Joint Genome Institute"/>
            <person name="Mock T."/>
            <person name="Otillar R.P."/>
            <person name="Strauss J."/>
            <person name="Dupont C."/>
            <person name="Frickenhaus S."/>
            <person name="Maumus F."/>
            <person name="Mcmullan M."/>
            <person name="Sanges R."/>
            <person name="Schmutz J."/>
            <person name="Toseland A."/>
            <person name="Valas R."/>
            <person name="Veluchamy A."/>
            <person name="Ward B.J."/>
            <person name="Allen A."/>
            <person name="Barry K."/>
            <person name="Falciatore A."/>
            <person name="Ferrante M."/>
            <person name="Fortunato A.E."/>
            <person name="Gloeckner G."/>
            <person name="Gruber A."/>
            <person name="Hipkin R."/>
            <person name="Janech M."/>
            <person name="Kroth P."/>
            <person name="Leese F."/>
            <person name="Lindquist E."/>
            <person name="Lyon B.R."/>
            <person name="Martin J."/>
            <person name="Mayer C."/>
            <person name="Parker M."/>
            <person name="Quesneville H."/>
            <person name="Raymond J."/>
            <person name="Uhlig C."/>
            <person name="Valentin K.U."/>
            <person name="Worden A.Z."/>
            <person name="Armbrust E.V."/>
            <person name="Bowler C."/>
            <person name="Green B."/>
            <person name="Moulton V."/>
            <person name="Van Oosterhout C."/>
            <person name="Grigoriev I."/>
        </authorList>
    </citation>
    <scope>NUCLEOTIDE SEQUENCE [LARGE SCALE GENOMIC DNA]</scope>
    <source>
        <strain evidence="5 6">CCMP1102</strain>
    </source>
</reference>
<dbReference type="Pfam" id="PF00144">
    <property type="entry name" value="Beta-lactamase"/>
    <property type="match status" value="1"/>
</dbReference>
<dbReference type="Proteomes" id="UP000095751">
    <property type="component" value="Unassembled WGS sequence"/>
</dbReference>
<keyword evidence="6" id="KW-1185">Reference proteome</keyword>
<gene>
    <name evidence="5" type="ORF">FRACYDRAFT_241537</name>
</gene>
<feature type="compositionally biased region" description="Acidic residues" evidence="1">
    <location>
        <begin position="414"/>
        <end position="423"/>
    </location>
</feature>
<feature type="transmembrane region" description="Helical" evidence="2">
    <location>
        <begin position="438"/>
        <end position="459"/>
    </location>
</feature>
<keyword evidence="2" id="KW-1133">Transmembrane helix</keyword>
<organism evidence="5 6">
    <name type="scientific">Fragilariopsis cylindrus CCMP1102</name>
    <dbReference type="NCBI Taxonomy" id="635003"/>
    <lineage>
        <taxon>Eukaryota</taxon>
        <taxon>Sar</taxon>
        <taxon>Stramenopiles</taxon>
        <taxon>Ochrophyta</taxon>
        <taxon>Bacillariophyta</taxon>
        <taxon>Bacillariophyceae</taxon>
        <taxon>Bacillariophycidae</taxon>
        <taxon>Bacillariales</taxon>
        <taxon>Bacillariaceae</taxon>
        <taxon>Fragilariopsis</taxon>
    </lineage>
</organism>
<dbReference type="Gene3D" id="3.40.710.10">
    <property type="entry name" value="DD-peptidase/beta-lactamase superfamily"/>
    <property type="match status" value="1"/>
</dbReference>
<keyword evidence="2" id="KW-0812">Transmembrane</keyword>
<dbReference type="EMBL" id="KV784361">
    <property type="protein sequence ID" value="OEU13206.1"/>
    <property type="molecule type" value="Genomic_DNA"/>
</dbReference>
<evidence type="ECO:0000256" key="3">
    <source>
        <dbReference type="SAM" id="SignalP"/>
    </source>
</evidence>
<feature type="signal peptide" evidence="3">
    <location>
        <begin position="1"/>
        <end position="27"/>
    </location>
</feature>
<dbReference type="PANTHER" id="PTHR43283">
    <property type="entry name" value="BETA-LACTAMASE-RELATED"/>
    <property type="match status" value="1"/>
</dbReference>
<evidence type="ECO:0000313" key="6">
    <source>
        <dbReference type="Proteomes" id="UP000095751"/>
    </source>
</evidence>
<dbReference type="SUPFAM" id="SSF56601">
    <property type="entry name" value="beta-lactamase/transpeptidase-like"/>
    <property type="match status" value="1"/>
</dbReference>
<dbReference type="OrthoDB" id="48153at2759"/>
<proteinExistence type="predicted"/>
<dbReference type="InterPro" id="IPR001466">
    <property type="entry name" value="Beta-lactam-related"/>
</dbReference>
<dbReference type="PANTHER" id="PTHR43283:SF7">
    <property type="entry name" value="BETA-LACTAMASE-RELATED DOMAIN-CONTAINING PROTEIN"/>
    <property type="match status" value="1"/>
</dbReference>
<keyword evidence="3" id="KW-0732">Signal</keyword>
<feature type="chain" id="PRO_5009192657" evidence="3">
    <location>
        <begin position="28"/>
        <end position="460"/>
    </location>
</feature>
<protein>
    <submittedName>
        <fullName evidence="5">Beta-lactamase/transpeptidase-like protein</fullName>
    </submittedName>
</protein>
<evidence type="ECO:0000259" key="4">
    <source>
        <dbReference type="Pfam" id="PF00144"/>
    </source>
</evidence>
<dbReference type="InterPro" id="IPR012338">
    <property type="entry name" value="Beta-lactam/transpept-like"/>
</dbReference>
<accession>A0A1E7F4X6</accession>
<feature type="domain" description="Beta-lactamase-related" evidence="4">
    <location>
        <begin position="61"/>
        <end position="368"/>
    </location>
</feature>
<keyword evidence="2" id="KW-0472">Membrane</keyword>